<reference evidence="7 8" key="1">
    <citation type="journal article" date="2023" name="Antonie Van Leeuwenhoek">
        <title>Mesoterricola silvestris gen. nov., sp. nov., Mesoterricola sediminis sp. nov., Geothrix oryzae sp. nov., Geothrix edaphica sp. nov., Geothrix rubra sp. nov., and Geothrix limicola sp. nov., six novel members of Acidobacteriota isolated from soils.</title>
        <authorList>
            <person name="Itoh H."/>
            <person name="Sugisawa Y."/>
            <person name="Mise K."/>
            <person name="Xu Z."/>
            <person name="Kuniyasu M."/>
            <person name="Ushijima N."/>
            <person name="Kawano K."/>
            <person name="Kobayashi E."/>
            <person name="Shiratori Y."/>
            <person name="Masuda Y."/>
            <person name="Senoo K."/>
        </authorList>
    </citation>
    <scope>NUCLEOTIDE SEQUENCE [LARGE SCALE GENOMIC DNA]</scope>
    <source>
        <strain evidence="7 8">Red804</strain>
    </source>
</reference>
<evidence type="ECO:0000256" key="3">
    <source>
        <dbReference type="ARBA" id="ARBA00022777"/>
    </source>
</evidence>
<sequence>MEYPSIVFSQDLESRILQEAQARGLVQDVKPNETPRGEAQSTAIPGTSLWGDRLLSLVGTRRLTEENLRSLAWDAIGGEVGSWVDPLFQGPTPVGDLPGLGDRYRDLVLIGEGATAQVFKAMDTLLQRQVALKVLKDKDATALAEARAQAQVEHPNVCRIYEVGQNFIVMQLMEGATLARLAPTLDLTSKLRLMRDIAQGIHAAHQRGLVHLDLKLNNILMQAAADGTYQPVVGDFGMVLSHAAERFDSCPMGTPPYTSPEQLAGDVSRLGPHTDVYSLGVMLYVLIAGCIPFDAMDFKRLLECISQEDPVPLRQRVPNVPRDLEAVVRRCMQKNPDARYGSARELALELDRFLAGEALSVMGSSWLYRTGKWIRRHRRMGWAIGLGLTALLVSSGFGIQYSRYVYQRAEWDHHFQKLLGDMRSLLDHAYRLPAHDIEPELVQARTILKTIETEMKSNGRASKGPGYLALGQAMLLLNPQDPAAARQFQTAWDLGFQTEGARTWLAFSLLGAFRKAQTDAWTVQDKVAAERIRDTARQQYLEPARRMLQGRRDSDQARLSHLAEQAEVWARENPDPDRAIALARMYRARFPDDLDGWLEEVDALTQKANQLWRRSADASPAWPPPCDTEVGPLRERIGHLLEQALRIAPSHPGIYMRLARASLIQIRLPTESLLDREAVLEQARRWLDQGRRVSAQNLSLNAVYAGYLCGEALDFRLSRGLSREPIEREFRAFMRDSFATGNGELVDQLLFSILNYTQTCEWHGQASLEFENEALHLLKEHPREGSLQLSALRILPVFLLKAGQFALELGGDPTPYLAFAGESGDSGAGDRADVQLLQMNLLQADYLNTIGADASGPLRLAEHIWQERARASSEHQTELELRLLQAKVFGRTEDWEALDALLTGMRSDQGQRPSSQGLDLLTKGSLLLARHKHDVGEDAVPLLRLTRGSLEAAMRKASAPALLNLRLRMAELCLIESRVTEGAAEPLRKGLEETDQILQVIRPGSQDRAARAIRTQANFQGLEGLPHLGRVLAMRGELLLALARVEAPEKRRRWALQAQEAFVDAIHRNGNLRNPLAPFIQDAHRLATQPALRGG</sequence>
<dbReference type="Gene3D" id="3.30.200.20">
    <property type="entry name" value="Phosphorylase Kinase, domain 1"/>
    <property type="match status" value="1"/>
</dbReference>
<dbReference type="Proteomes" id="UP001165069">
    <property type="component" value="Unassembled WGS sequence"/>
</dbReference>
<keyword evidence="3" id="KW-0418">Kinase</keyword>
<dbReference type="Pfam" id="PF00069">
    <property type="entry name" value="Pkinase"/>
    <property type="match status" value="1"/>
</dbReference>
<dbReference type="InterPro" id="IPR011009">
    <property type="entry name" value="Kinase-like_dom_sf"/>
</dbReference>
<keyword evidence="2 5" id="KW-0547">Nucleotide-binding</keyword>
<keyword evidence="1" id="KW-0808">Transferase</keyword>
<dbReference type="InterPro" id="IPR017441">
    <property type="entry name" value="Protein_kinase_ATP_BS"/>
</dbReference>
<dbReference type="CDD" id="cd14014">
    <property type="entry name" value="STKc_PknB_like"/>
    <property type="match status" value="1"/>
</dbReference>
<evidence type="ECO:0000313" key="7">
    <source>
        <dbReference type="EMBL" id="GLH73457.1"/>
    </source>
</evidence>
<keyword evidence="4 5" id="KW-0067">ATP-binding</keyword>
<evidence type="ECO:0000256" key="5">
    <source>
        <dbReference type="PROSITE-ProRule" id="PRU10141"/>
    </source>
</evidence>
<organism evidence="7 8">
    <name type="scientific">Geothrix limicola</name>
    <dbReference type="NCBI Taxonomy" id="2927978"/>
    <lineage>
        <taxon>Bacteria</taxon>
        <taxon>Pseudomonadati</taxon>
        <taxon>Acidobacteriota</taxon>
        <taxon>Holophagae</taxon>
        <taxon>Holophagales</taxon>
        <taxon>Holophagaceae</taxon>
        <taxon>Geothrix</taxon>
    </lineage>
</organism>
<dbReference type="EMBL" id="BSDE01000003">
    <property type="protein sequence ID" value="GLH73457.1"/>
    <property type="molecule type" value="Genomic_DNA"/>
</dbReference>
<keyword evidence="8" id="KW-1185">Reference proteome</keyword>
<comment type="caution">
    <text evidence="7">The sequence shown here is derived from an EMBL/GenBank/DDBJ whole genome shotgun (WGS) entry which is preliminary data.</text>
</comment>
<feature type="binding site" evidence="5">
    <location>
        <position position="133"/>
    </location>
    <ligand>
        <name>ATP</name>
        <dbReference type="ChEBI" id="CHEBI:30616"/>
    </ligand>
</feature>
<dbReference type="PANTHER" id="PTHR43289:SF34">
    <property type="entry name" value="SERINE_THREONINE-PROTEIN KINASE YBDM-RELATED"/>
    <property type="match status" value="1"/>
</dbReference>
<evidence type="ECO:0000256" key="2">
    <source>
        <dbReference type="ARBA" id="ARBA00022741"/>
    </source>
</evidence>
<dbReference type="PROSITE" id="PS50011">
    <property type="entry name" value="PROTEIN_KINASE_DOM"/>
    <property type="match status" value="1"/>
</dbReference>
<evidence type="ECO:0000313" key="8">
    <source>
        <dbReference type="Proteomes" id="UP001165069"/>
    </source>
</evidence>
<dbReference type="SUPFAM" id="SSF56112">
    <property type="entry name" value="Protein kinase-like (PK-like)"/>
    <property type="match status" value="1"/>
</dbReference>
<dbReference type="PROSITE" id="PS00107">
    <property type="entry name" value="PROTEIN_KINASE_ATP"/>
    <property type="match status" value="1"/>
</dbReference>
<evidence type="ECO:0000256" key="1">
    <source>
        <dbReference type="ARBA" id="ARBA00022679"/>
    </source>
</evidence>
<accession>A0ABQ5QFN8</accession>
<dbReference type="Gene3D" id="1.10.510.10">
    <property type="entry name" value="Transferase(Phosphotransferase) domain 1"/>
    <property type="match status" value="1"/>
</dbReference>
<evidence type="ECO:0000256" key="4">
    <source>
        <dbReference type="ARBA" id="ARBA00022840"/>
    </source>
</evidence>
<dbReference type="PROSITE" id="PS00108">
    <property type="entry name" value="PROTEIN_KINASE_ST"/>
    <property type="match status" value="1"/>
</dbReference>
<protein>
    <recommendedName>
        <fullName evidence="6">Protein kinase domain-containing protein</fullName>
    </recommendedName>
</protein>
<name>A0ABQ5QFN8_9BACT</name>
<dbReference type="InterPro" id="IPR000719">
    <property type="entry name" value="Prot_kinase_dom"/>
</dbReference>
<feature type="domain" description="Protein kinase" evidence="6">
    <location>
        <begin position="104"/>
        <end position="354"/>
    </location>
</feature>
<proteinExistence type="predicted"/>
<dbReference type="PANTHER" id="PTHR43289">
    <property type="entry name" value="MITOGEN-ACTIVATED PROTEIN KINASE KINASE KINASE 20-RELATED"/>
    <property type="match status" value="1"/>
</dbReference>
<gene>
    <name evidence="7" type="ORF">GETHLI_19590</name>
</gene>
<dbReference type="SMART" id="SM00220">
    <property type="entry name" value="S_TKc"/>
    <property type="match status" value="1"/>
</dbReference>
<evidence type="ECO:0000259" key="6">
    <source>
        <dbReference type="PROSITE" id="PS50011"/>
    </source>
</evidence>
<dbReference type="InterPro" id="IPR008271">
    <property type="entry name" value="Ser/Thr_kinase_AS"/>
</dbReference>